<dbReference type="Proteomes" id="UP001651158">
    <property type="component" value="Unassembled WGS sequence"/>
</dbReference>
<protein>
    <submittedName>
        <fullName evidence="7">Aldo-keto reductase family 1 member D1</fullName>
    </submittedName>
</protein>
<feature type="signal peptide" evidence="5">
    <location>
        <begin position="1"/>
        <end position="24"/>
    </location>
</feature>
<keyword evidence="4" id="KW-0472">Membrane</keyword>
<evidence type="ECO:0000256" key="2">
    <source>
        <dbReference type="ARBA" id="ARBA00022857"/>
    </source>
</evidence>
<dbReference type="Pfam" id="PF00248">
    <property type="entry name" value="Aldo_ket_red"/>
    <property type="match status" value="1"/>
</dbReference>
<keyword evidence="8" id="KW-1185">Reference proteome</keyword>
<sequence length="171" mass="19603">MRALINRPWKNWFLLGSLSRLVCPTSIEGKSNVFWNHGILVEGCAPLGPPGLMKGKVKPLLEESVVKISRRHKKTPAQVLLRHGLQRGIVVIIKSVTPERVKLNFDVFDFELTGEEMEELNKTGLSKRLFVFDSLAKHPEYPFHGEYQLFLLLTSFMAVYLLAWRTPFLSR</sequence>
<dbReference type="Gene3D" id="3.20.20.100">
    <property type="entry name" value="NADP-dependent oxidoreductase domain"/>
    <property type="match status" value="1"/>
</dbReference>
<evidence type="ECO:0000313" key="7">
    <source>
        <dbReference type="EMBL" id="KAL5106679.1"/>
    </source>
</evidence>
<feature type="transmembrane region" description="Helical" evidence="4">
    <location>
        <begin position="147"/>
        <end position="164"/>
    </location>
</feature>
<evidence type="ECO:0000256" key="4">
    <source>
        <dbReference type="SAM" id="Phobius"/>
    </source>
</evidence>
<dbReference type="PANTHER" id="PTHR43827:SF3">
    <property type="entry name" value="NADP-DEPENDENT OXIDOREDUCTASE DOMAIN-CONTAINING PROTEIN"/>
    <property type="match status" value="1"/>
</dbReference>
<keyword evidence="4" id="KW-1133">Transmembrane helix</keyword>
<reference evidence="7 8" key="1">
    <citation type="journal article" date="2022" name="Front. Cell. Infect. Microbiol.">
        <title>The Genomes of Two Strains of Taenia crassiceps the Animal Model for the Study of Human Cysticercosis.</title>
        <authorList>
            <person name="Bobes R.J."/>
            <person name="Estrada K."/>
            <person name="Rios-Valencia D.G."/>
            <person name="Calderon-Gallegos A."/>
            <person name="de la Torre P."/>
            <person name="Carrero J.C."/>
            <person name="Sanchez-Flores A."/>
            <person name="Laclette J.P."/>
        </authorList>
    </citation>
    <scope>NUCLEOTIDE SEQUENCE [LARGE SCALE GENOMIC DNA]</scope>
    <source>
        <strain evidence="7">WFUcys</strain>
    </source>
</reference>
<evidence type="ECO:0000256" key="3">
    <source>
        <dbReference type="ARBA" id="ARBA00023002"/>
    </source>
</evidence>
<name>A0ABR4QAG4_9CEST</name>
<keyword evidence="5" id="KW-0732">Signal</keyword>
<dbReference type="InterPro" id="IPR023210">
    <property type="entry name" value="NADP_OxRdtase_dom"/>
</dbReference>
<feature type="chain" id="PRO_5046108348" evidence="5">
    <location>
        <begin position="25"/>
        <end position="171"/>
    </location>
</feature>
<keyword evidence="3" id="KW-0560">Oxidoreductase</keyword>
<dbReference type="EMBL" id="JAKROA010000005">
    <property type="protein sequence ID" value="KAL5106679.1"/>
    <property type="molecule type" value="Genomic_DNA"/>
</dbReference>
<dbReference type="InterPro" id="IPR020471">
    <property type="entry name" value="AKR"/>
</dbReference>
<comment type="caution">
    <text evidence="7">The sequence shown here is derived from an EMBL/GenBank/DDBJ whole genome shotgun (WGS) entry which is preliminary data.</text>
</comment>
<proteinExistence type="inferred from homology"/>
<gene>
    <name evidence="7" type="ORF">TcWFU_002839</name>
</gene>
<keyword evidence="2" id="KW-0521">NADP</keyword>
<feature type="domain" description="NADP-dependent oxidoreductase" evidence="6">
    <location>
        <begin position="63"/>
        <end position="122"/>
    </location>
</feature>
<evidence type="ECO:0000259" key="6">
    <source>
        <dbReference type="Pfam" id="PF00248"/>
    </source>
</evidence>
<dbReference type="PANTHER" id="PTHR43827">
    <property type="entry name" value="2,5-DIKETO-D-GLUCONIC ACID REDUCTASE"/>
    <property type="match status" value="1"/>
</dbReference>
<dbReference type="InterPro" id="IPR036812">
    <property type="entry name" value="NAD(P)_OxRdtase_dom_sf"/>
</dbReference>
<evidence type="ECO:0000313" key="8">
    <source>
        <dbReference type="Proteomes" id="UP001651158"/>
    </source>
</evidence>
<keyword evidence="4" id="KW-0812">Transmembrane</keyword>
<evidence type="ECO:0000256" key="5">
    <source>
        <dbReference type="SAM" id="SignalP"/>
    </source>
</evidence>
<accession>A0ABR4QAG4</accession>
<comment type="similarity">
    <text evidence="1">Belongs to the aldo/keto reductase family.</text>
</comment>
<dbReference type="SUPFAM" id="SSF51430">
    <property type="entry name" value="NAD(P)-linked oxidoreductase"/>
    <property type="match status" value="1"/>
</dbReference>
<organism evidence="7 8">
    <name type="scientific">Taenia crassiceps</name>
    <dbReference type="NCBI Taxonomy" id="6207"/>
    <lineage>
        <taxon>Eukaryota</taxon>
        <taxon>Metazoa</taxon>
        <taxon>Spiralia</taxon>
        <taxon>Lophotrochozoa</taxon>
        <taxon>Platyhelminthes</taxon>
        <taxon>Cestoda</taxon>
        <taxon>Eucestoda</taxon>
        <taxon>Cyclophyllidea</taxon>
        <taxon>Taeniidae</taxon>
        <taxon>Taenia</taxon>
    </lineage>
</organism>
<evidence type="ECO:0000256" key="1">
    <source>
        <dbReference type="ARBA" id="ARBA00007905"/>
    </source>
</evidence>